<dbReference type="AlphaFoldDB" id="A0A0D0BIA3"/>
<accession>A0A0D0BIA3</accession>
<proteinExistence type="predicted"/>
<dbReference type="EMBL" id="KN834763">
    <property type="protein sequence ID" value="KIK63805.1"/>
    <property type="molecule type" value="Genomic_DNA"/>
</dbReference>
<keyword evidence="2" id="KW-1185">Reference proteome</keyword>
<gene>
    <name evidence="1" type="ORF">GYMLUDRAFT_40890</name>
</gene>
<name>A0A0D0BIA3_9AGAR</name>
<evidence type="ECO:0000313" key="1">
    <source>
        <dbReference type="EMBL" id="KIK63805.1"/>
    </source>
</evidence>
<sequence length="78" mass="8321">MSSSSLQSVRCSRRSTLSLLLYTSRSVSITHSLYNNPHENVSGKLPAARDILYPNDESVVTISALSGGVRLSLITVGG</sequence>
<organism evidence="1 2">
    <name type="scientific">Collybiopsis luxurians FD-317 M1</name>
    <dbReference type="NCBI Taxonomy" id="944289"/>
    <lineage>
        <taxon>Eukaryota</taxon>
        <taxon>Fungi</taxon>
        <taxon>Dikarya</taxon>
        <taxon>Basidiomycota</taxon>
        <taxon>Agaricomycotina</taxon>
        <taxon>Agaricomycetes</taxon>
        <taxon>Agaricomycetidae</taxon>
        <taxon>Agaricales</taxon>
        <taxon>Marasmiineae</taxon>
        <taxon>Omphalotaceae</taxon>
        <taxon>Collybiopsis</taxon>
        <taxon>Collybiopsis luxurians</taxon>
    </lineage>
</organism>
<evidence type="ECO:0000313" key="2">
    <source>
        <dbReference type="Proteomes" id="UP000053593"/>
    </source>
</evidence>
<protein>
    <submittedName>
        <fullName evidence="1">Uncharacterized protein</fullName>
    </submittedName>
</protein>
<dbReference type="HOGENOM" id="CLU_2622269_0_0_1"/>
<reference evidence="1 2" key="1">
    <citation type="submission" date="2014-04" db="EMBL/GenBank/DDBJ databases">
        <title>Evolutionary Origins and Diversification of the Mycorrhizal Mutualists.</title>
        <authorList>
            <consortium name="DOE Joint Genome Institute"/>
            <consortium name="Mycorrhizal Genomics Consortium"/>
            <person name="Kohler A."/>
            <person name="Kuo A."/>
            <person name="Nagy L.G."/>
            <person name="Floudas D."/>
            <person name="Copeland A."/>
            <person name="Barry K.W."/>
            <person name="Cichocki N."/>
            <person name="Veneault-Fourrey C."/>
            <person name="LaButti K."/>
            <person name="Lindquist E.A."/>
            <person name="Lipzen A."/>
            <person name="Lundell T."/>
            <person name="Morin E."/>
            <person name="Murat C."/>
            <person name="Riley R."/>
            <person name="Ohm R."/>
            <person name="Sun H."/>
            <person name="Tunlid A."/>
            <person name="Henrissat B."/>
            <person name="Grigoriev I.V."/>
            <person name="Hibbett D.S."/>
            <person name="Martin F."/>
        </authorList>
    </citation>
    <scope>NUCLEOTIDE SEQUENCE [LARGE SCALE GENOMIC DNA]</scope>
    <source>
        <strain evidence="1 2">FD-317 M1</strain>
    </source>
</reference>
<dbReference type="Proteomes" id="UP000053593">
    <property type="component" value="Unassembled WGS sequence"/>
</dbReference>